<evidence type="ECO:0000313" key="9">
    <source>
        <dbReference type="Proteomes" id="UP000743899"/>
    </source>
</evidence>
<gene>
    <name evidence="8" type="ORF">GW534_05250</name>
</gene>
<organism evidence="8 9">
    <name type="scientific">Pallidibacillus pasinlerensis</name>
    <dbReference type="NCBI Taxonomy" id="2703818"/>
    <lineage>
        <taxon>Bacteria</taxon>
        <taxon>Bacillati</taxon>
        <taxon>Bacillota</taxon>
        <taxon>Bacilli</taxon>
        <taxon>Bacillales</taxon>
        <taxon>Bacillaceae</taxon>
        <taxon>Pallidibacillus</taxon>
    </lineage>
</organism>
<feature type="transmembrane region" description="Helical" evidence="6">
    <location>
        <begin position="12"/>
        <end position="34"/>
    </location>
</feature>
<dbReference type="Pfam" id="PF11700">
    <property type="entry name" value="ATG22"/>
    <property type="match status" value="2"/>
</dbReference>
<feature type="transmembrane region" description="Helical" evidence="6">
    <location>
        <begin position="181"/>
        <end position="201"/>
    </location>
</feature>
<dbReference type="CDD" id="cd17482">
    <property type="entry name" value="MFS_YxiO_like"/>
    <property type="match status" value="1"/>
</dbReference>
<feature type="transmembrane region" description="Helical" evidence="6">
    <location>
        <begin position="302"/>
        <end position="320"/>
    </location>
</feature>
<proteinExistence type="predicted"/>
<accession>A0ABX0A182</accession>
<protein>
    <submittedName>
        <fullName evidence="8">MFS transporter</fullName>
    </submittedName>
</protein>
<dbReference type="SUPFAM" id="SSF103473">
    <property type="entry name" value="MFS general substrate transporter"/>
    <property type="match status" value="1"/>
</dbReference>
<comment type="caution">
    <text evidence="8">The sequence shown here is derived from an EMBL/GenBank/DDBJ whole genome shotgun (WGS) entry which is preliminary data.</text>
</comment>
<keyword evidence="9" id="KW-1185">Reference proteome</keyword>
<feature type="transmembrane region" description="Helical" evidence="6">
    <location>
        <begin position="54"/>
        <end position="76"/>
    </location>
</feature>
<dbReference type="InterPro" id="IPR024671">
    <property type="entry name" value="Atg22-like"/>
</dbReference>
<sequence length="425" mass="46560">MGKTKRAERSWVLYDMGTSAYSVVISTAIFPIYFRSVATNAGVNSADATAFFSYAVSIATFILAMLGPILGTIADYRGMKKKFFTFFTGIGIISTVGLLFVPDDNWLLLVSLYVLTSVGASGAGLFYNAFLVDVTKESRFNEVSSKGYAIGYIGSVIPFIVCIAIIMLASNGTIPISTGTASKISFLITAIWWLAFTIPMLKNVKQMHFVEREPKIITSSFRRLYGTFKEIKQYRTIVIFLIAYFFYIDGVGTIISLATTYGTSLGLDATGLLIALLAVQVVAAPFAILFGKLSNKFGAKKMIYVGIIIYTIVCIYGLFLDSLLDFWILAMMVATAQGGIQALSRSYYAQMVPKEKSNEFFGFFNIFGKFAAVLGPFLVGITTQITGHSSFGILSLVVLFILGFIVLMFVPDQEVKEQSENITIS</sequence>
<feature type="transmembrane region" description="Helical" evidence="6">
    <location>
        <begin position="391"/>
        <end position="410"/>
    </location>
</feature>
<dbReference type="InterPro" id="IPR050495">
    <property type="entry name" value="ATG22/LtaA_families"/>
</dbReference>
<name>A0ABX0A182_9BACI</name>
<evidence type="ECO:0000256" key="6">
    <source>
        <dbReference type="SAM" id="Phobius"/>
    </source>
</evidence>
<keyword evidence="3 6" id="KW-0812">Transmembrane</keyword>
<keyword evidence="2" id="KW-0813">Transport</keyword>
<evidence type="ECO:0000256" key="4">
    <source>
        <dbReference type="ARBA" id="ARBA00022989"/>
    </source>
</evidence>
<feature type="transmembrane region" description="Helical" evidence="6">
    <location>
        <begin position="83"/>
        <end position="100"/>
    </location>
</feature>
<feature type="transmembrane region" description="Helical" evidence="6">
    <location>
        <begin position="360"/>
        <end position="379"/>
    </location>
</feature>
<keyword evidence="4 6" id="KW-1133">Transmembrane helix</keyword>
<comment type="subcellular location">
    <subcellularLocation>
        <location evidence="1">Cell membrane</location>
        <topology evidence="1">Multi-pass membrane protein</topology>
    </subcellularLocation>
</comment>
<dbReference type="PANTHER" id="PTHR23519:SF1">
    <property type="entry name" value="AUTOPHAGY-RELATED PROTEIN 22"/>
    <property type="match status" value="1"/>
</dbReference>
<dbReference type="InterPro" id="IPR020846">
    <property type="entry name" value="MFS_dom"/>
</dbReference>
<evidence type="ECO:0000256" key="5">
    <source>
        <dbReference type="ARBA" id="ARBA00023136"/>
    </source>
</evidence>
<feature type="transmembrane region" description="Helical" evidence="6">
    <location>
        <begin position="106"/>
        <end position="127"/>
    </location>
</feature>
<evidence type="ECO:0000313" key="8">
    <source>
        <dbReference type="EMBL" id="NCU17180.1"/>
    </source>
</evidence>
<dbReference type="PANTHER" id="PTHR23519">
    <property type="entry name" value="AUTOPHAGY-RELATED PROTEIN 22"/>
    <property type="match status" value="1"/>
</dbReference>
<evidence type="ECO:0000256" key="3">
    <source>
        <dbReference type="ARBA" id="ARBA00022692"/>
    </source>
</evidence>
<evidence type="ECO:0000256" key="2">
    <source>
        <dbReference type="ARBA" id="ARBA00022448"/>
    </source>
</evidence>
<dbReference type="PROSITE" id="PS50850">
    <property type="entry name" value="MFS"/>
    <property type="match status" value="1"/>
</dbReference>
<dbReference type="InterPro" id="IPR036259">
    <property type="entry name" value="MFS_trans_sf"/>
</dbReference>
<dbReference type="EMBL" id="JAACYS010000016">
    <property type="protein sequence ID" value="NCU17180.1"/>
    <property type="molecule type" value="Genomic_DNA"/>
</dbReference>
<reference evidence="8 9" key="1">
    <citation type="submission" date="2020-01" db="EMBL/GenBank/DDBJ databases">
        <title>A novel Bacillus sp. from Pasinler.</title>
        <authorList>
            <person name="Adiguzel A."/>
            <person name="Ay H."/>
            <person name="Baltaci M.O."/>
        </authorList>
    </citation>
    <scope>NUCLEOTIDE SEQUENCE [LARGE SCALE GENOMIC DNA]</scope>
    <source>
        <strain evidence="8 9">P1</strain>
    </source>
</reference>
<evidence type="ECO:0000256" key="1">
    <source>
        <dbReference type="ARBA" id="ARBA00004651"/>
    </source>
</evidence>
<feature type="transmembrane region" description="Helical" evidence="6">
    <location>
        <begin position="326"/>
        <end position="348"/>
    </location>
</feature>
<dbReference type="RefSeq" id="WP_161920017.1">
    <property type="nucleotide sequence ID" value="NZ_JAACYS010000016.1"/>
</dbReference>
<feature type="transmembrane region" description="Helical" evidence="6">
    <location>
        <begin position="148"/>
        <end position="169"/>
    </location>
</feature>
<dbReference type="Gene3D" id="1.20.1250.20">
    <property type="entry name" value="MFS general substrate transporter like domains"/>
    <property type="match status" value="2"/>
</dbReference>
<feature type="transmembrane region" description="Helical" evidence="6">
    <location>
        <begin position="237"/>
        <end position="258"/>
    </location>
</feature>
<dbReference type="Proteomes" id="UP000743899">
    <property type="component" value="Unassembled WGS sequence"/>
</dbReference>
<evidence type="ECO:0000259" key="7">
    <source>
        <dbReference type="PROSITE" id="PS50850"/>
    </source>
</evidence>
<feature type="transmembrane region" description="Helical" evidence="6">
    <location>
        <begin position="270"/>
        <end position="290"/>
    </location>
</feature>
<keyword evidence="5 6" id="KW-0472">Membrane</keyword>
<feature type="domain" description="Major facilitator superfamily (MFS) profile" evidence="7">
    <location>
        <begin position="236"/>
        <end position="425"/>
    </location>
</feature>